<feature type="domain" description="Starch synthase catalytic" evidence="5">
    <location>
        <begin position="171"/>
        <end position="362"/>
    </location>
</feature>
<dbReference type="Pfam" id="PF08323">
    <property type="entry name" value="Glyco_transf_5"/>
    <property type="match status" value="1"/>
</dbReference>
<evidence type="ECO:0000256" key="1">
    <source>
        <dbReference type="ARBA" id="ARBA00022676"/>
    </source>
</evidence>
<feature type="transmembrane region" description="Helical" evidence="4">
    <location>
        <begin position="1094"/>
        <end position="1115"/>
    </location>
</feature>
<feature type="transmembrane region" description="Helical" evidence="4">
    <location>
        <begin position="855"/>
        <end position="875"/>
    </location>
</feature>
<accession>A0AB34IRA6</accession>
<reference evidence="6 7" key="1">
    <citation type="journal article" date="2024" name="Science">
        <title>Giant polyketide synthase enzymes in the biosynthesis of giant marine polyether toxins.</title>
        <authorList>
            <person name="Fallon T.R."/>
            <person name="Shende V.V."/>
            <person name="Wierzbicki I.H."/>
            <person name="Pendleton A.L."/>
            <person name="Watervoot N.F."/>
            <person name="Auber R.P."/>
            <person name="Gonzalez D.J."/>
            <person name="Wisecaver J.H."/>
            <person name="Moore B.S."/>
        </authorList>
    </citation>
    <scope>NUCLEOTIDE SEQUENCE [LARGE SCALE GENOMIC DNA]</scope>
    <source>
        <strain evidence="6 7">12B1</strain>
    </source>
</reference>
<evidence type="ECO:0000259" key="5">
    <source>
        <dbReference type="Pfam" id="PF08323"/>
    </source>
</evidence>
<feature type="transmembrane region" description="Helical" evidence="4">
    <location>
        <begin position="1067"/>
        <end position="1087"/>
    </location>
</feature>
<feature type="transmembrane region" description="Helical" evidence="4">
    <location>
        <begin position="825"/>
        <end position="849"/>
    </location>
</feature>
<gene>
    <name evidence="6" type="ORF">AB1Y20_012256</name>
</gene>
<organism evidence="6 7">
    <name type="scientific">Prymnesium parvum</name>
    <name type="common">Toxic golden alga</name>
    <dbReference type="NCBI Taxonomy" id="97485"/>
    <lineage>
        <taxon>Eukaryota</taxon>
        <taxon>Haptista</taxon>
        <taxon>Haptophyta</taxon>
        <taxon>Prymnesiophyceae</taxon>
        <taxon>Prymnesiales</taxon>
        <taxon>Prymnesiaceae</taxon>
        <taxon>Prymnesium</taxon>
    </lineage>
</organism>
<evidence type="ECO:0000313" key="6">
    <source>
        <dbReference type="EMBL" id="KAL1503788.1"/>
    </source>
</evidence>
<evidence type="ECO:0000313" key="7">
    <source>
        <dbReference type="Proteomes" id="UP001515480"/>
    </source>
</evidence>
<feature type="region of interest" description="Disordered" evidence="3">
    <location>
        <begin position="714"/>
        <end position="759"/>
    </location>
</feature>
<comment type="caution">
    <text evidence="6">The sequence shown here is derived from an EMBL/GenBank/DDBJ whole genome shotgun (WGS) entry which is preliminary data.</text>
</comment>
<dbReference type="AlphaFoldDB" id="A0AB34IRA6"/>
<sequence>MPHAPHSGRSTGSLLANSSCRASVSPASAAARARPTSPARAWGAARRVLVALGPALLSGLGFLLSVWLYYDYLQLLKAAQRTPAPLTAYARQWAWFSFPWLCLLIVVPTVWAVQLYRRSVEVRGGLPECSCEANRPAAEGKAKALDATEPGVLIASIEHVVPLHNISAAAGGLGKAMKMYHKHALLSKRKFKFVFPMIGDQQYTGFTPVEPILDGSVEVSELNEGPSVQFIALNHPLFRERSRTTMYPDSRRPQQFITFYSLWNKCIAELLLRYRDRGEVGIYHCMDYHGGLAPLFIEEWGLPLVPVALTLHNASHQGALLSVLSASEWELLIKSLGLSHARETCSVEGDFNMLSAIVKYIERHQGGQGVRAVSHKYSLHLKRSEPMFCCTPIEGHPNPMLDIERPSLPDGPGTLITHKAACKARVQRDLNLIVNPDAPVFAFVGRWTYEKGIDLLADTLLWLLSTHPTAQESLIALVVGPIGDEAGQYSALRLAMATTAPSIARRLFVRTEFFKMTADMRFAVDFCFCPSRMEPFGYTDIEFAWHGALCLGHLAGGLGKVPGIYYTSPDAGDRNLQLGQLKRAVLRALDLSTERLHEASMEAVLASFSFEDWSSALDAQYCALHAFAAHAPKLSSARSGTLNGRVEITMDLSACSNRGLGKHGRALSLMPFRPDADRTDAAAETAYASLLETKQLTSESLAHVISMPIIAKDKSRPWNTPTMSEVTTKSSGWTGPSPGASSYSDSDGKTEEEGLPTTIDPDDLLAAVESEVVAALFTPSGRRNTDVDDLITKAHQTAAGPLPGTSRFGQQMHCCMRQEIFGSALSNWVVVLLYIFAPSMAFSSFAAIMAEGVQMNAMALYSIQMISAGAGSYIWMALAQRVAPPRLLALVGLAQLSLFLPAYTYNFVHARECGYVAASLQGLAMGAVEPIIIGFNFMDKWVSTTSIAASRMAMAEPARIFINIGILGVLYGKMSQTSHLRLFYTVVLRVCPVFLLVLSWLCLYLPISKDMRLPKIRTKWGAGSQAYWRLVAGDCFGACGSFLEVVIVSSLVKQHTRESGAEGHGFFLRAGFLCGATTLALCLLMSYRHGGGSLLVMSLALLNVPFLVLGGPLVAVADALAGSHLESLLTIALVGNFVKQMAESIVKMRVLPSRWSFITYQAHANLMIHTIASLSPLVLIGATQALAHIAPLVAPGLISSDSTLQDIVDSAEGVTVFAVGAPFAFAKFFYQLPAICDLVDERFVLPFPIRGASLHQ</sequence>
<feature type="transmembrane region" description="Helical" evidence="4">
    <location>
        <begin position="958"/>
        <end position="976"/>
    </location>
</feature>
<dbReference type="InterPro" id="IPR013534">
    <property type="entry name" value="Starch_synth_cat_dom"/>
</dbReference>
<name>A0AB34IRA6_PRYPA</name>
<dbReference type="Proteomes" id="UP001515480">
    <property type="component" value="Unassembled WGS sequence"/>
</dbReference>
<keyword evidence="1" id="KW-0328">Glycosyltransferase</keyword>
<feature type="transmembrane region" description="Helical" evidence="4">
    <location>
        <begin position="914"/>
        <end position="937"/>
    </location>
</feature>
<feature type="compositionally biased region" description="Polar residues" evidence="3">
    <location>
        <begin position="717"/>
        <end position="745"/>
    </location>
</feature>
<dbReference type="PANTHER" id="PTHR47182">
    <property type="entry name" value="CELL WALL ALPHA-1,3-GLUCAN SYNTHASE AGS1-RELATED"/>
    <property type="match status" value="1"/>
</dbReference>
<protein>
    <recommendedName>
        <fullName evidence="5">Starch synthase catalytic domain-containing protein</fullName>
    </recommendedName>
</protein>
<feature type="transmembrane region" description="Helical" evidence="4">
    <location>
        <begin position="48"/>
        <end position="70"/>
    </location>
</feature>
<evidence type="ECO:0000256" key="4">
    <source>
        <dbReference type="SAM" id="Phobius"/>
    </source>
</evidence>
<dbReference type="EMBL" id="JBGBPQ010000021">
    <property type="protein sequence ID" value="KAL1503788.1"/>
    <property type="molecule type" value="Genomic_DNA"/>
</dbReference>
<proteinExistence type="predicted"/>
<dbReference type="SUPFAM" id="SSF53756">
    <property type="entry name" value="UDP-Glycosyltransferase/glycogen phosphorylase"/>
    <property type="match status" value="1"/>
</dbReference>
<evidence type="ECO:0000256" key="2">
    <source>
        <dbReference type="ARBA" id="ARBA00022679"/>
    </source>
</evidence>
<keyword evidence="4" id="KW-0472">Membrane</keyword>
<feature type="transmembrane region" description="Helical" evidence="4">
    <location>
        <begin position="1026"/>
        <end position="1047"/>
    </location>
</feature>
<keyword evidence="4" id="KW-0812">Transmembrane</keyword>
<dbReference type="GO" id="GO:0047657">
    <property type="term" value="F:alpha-1,3-glucan synthase activity"/>
    <property type="evidence" value="ECO:0007669"/>
    <property type="project" value="UniProtKB-EC"/>
</dbReference>
<keyword evidence="7" id="KW-1185">Reference proteome</keyword>
<keyword evidence="2" id="KW-0808">Transferase</keyword>
<evidence type="ECO:0000256" key="3">
    <source>
        <dbReference type="SAM" id="MobiDB-lite"/>
    </source>
</evidence>
<feature type="transmembrane region" description="Helical" evidence="4">
    <location>
        <begin position="982"/>
        <end position="1005"/>
    </location>
</feature>
<keyword evidence="4" id="KW-1133">Transmembrane helix</keyword>
<feature type="transmembrane region" description="Helical" evidence="4">
    <location>
        <begin position="93"/>
        <end position="113"/>
    </location>
</feature>
<dbReference type="InterPro" id="IPR058655">
    <property type="entry name" value="Mok11-14/Ags1-like"/>
</dbReference>
<dbReference type="Gene3D" id="3.40.50.2000">
    <property type="entry name" value="Glycogen Phosphorylase B"/>
    <property type="match status" value="2"/>
</dbReference>
<feature type="transmembrane region" description="Helical" evidence="4">
    <location>
        <begin position="887"/>
        <end position="908"/>
    </location>
</feature>
<dbReference type="PANTHER" id="PTHR47182:SF5">
    <property type="entry name" value="CELL WALL ALPHA-1,3-GLUCAN SYNTHASE MOK12"/>
    <property type="match status" value="1"/>
</dbReference>